<dbReference type="PRINTS" id="PR00060">
    <property type="entry name" value="RIBOSOMALL16"/>
</dbReference>
<dbReference type="FunFam" id="2.40.50.140:FF:000014">
    <property type="entry name" value="30S ribosomal protein S17"/>
    <property type="match status" value="1"/>
</dbReference>
<accession>A0A4W5LFY1</accession>
<evidence type="ECO:0000256" key="7">
    <source>
        <dbReference type="ARBA" id="ARBA00035251"/>
    </source>
</evidence>
<dbReference type="NCBIfam" id="TIGR03635">
    <property type="entry name" value="uS17_bact"/>
    <property type="match status" value="1"/>
</dbReference>
<dbReference type="InterPro" id="IPR019979">
    <property type="entry name" value="Ribosomal_uS17_CS"/>
</dbReference>
<dbReference type="CDD" id="cd00364">
    <property type="entry name" value="Ribosomal_uS17"/>
    <property type="match status" value="1"/>
</dbReference>
<evidence type="ECO:0000256" key="9">
    <source>
        <dbReference type="ARBA" id="ARBA00035440"/>
    </source>
</evidence>
<comment type="similarity">
    <text evidence="1">Belongs to the universal ribosomal protein uS17 family.</text>
</comment>
<keyword evidence="5" id="KW-0687">Ribonucleoprotein</keyword>
<keyword evidence="13" id="KW-1185">Reference proteome</keyword>
<dbReference type="InterPro" id="IPR036920">
    <property type="entry name" value="Ribosomal_uL16_sf"/>
</dbReference>
<dbReference type="Gene3D" id="3.90.1170.10">
    <property type="entry name" value="Ribosomal protein L10e/L16"/>
    <property type="match status" value="1"/>
</dbReference>
<dbReference type="SUPFAM" id="SSF50249">
    <property type="entry name" value="Nucleic acid-binding proteins"/>
    <property type="match status" value="1"/>
</dbReference>
<evidence type="ECO:0000313" key="12">
    <source>
        <dbReference type="Ensembl" id="ENSHHUP00000024726.1"/>
    </source>
</evidence>
<dbReference type="AlphaFoldDB" id="A0A4W5LFY1"/>
<protein>
    <recommendedName>
        <fullName evidence="8">Large ribosomal subunit protein uL16m</fullName>
    </recommendedName>
    <alternativeName>
        <fullName evidence="9">39S ribosomal protein L16, mitochondrial</fullName>
    </alternativeName>
    <alternativeName>
        <fullName evidence="10">40S ribosomal protein S11</fullName>
    </alternativeName>
    <alternativeName>
        <fullName evidence="6">Small ribosomal subunit protein uS17</fullName>
    </alternativeName>
    <alternativeName>
        <fullName evidence="7">Small ribosomal subunit protein uS17c</fullName>
    </alternativeName>
</protein>
<dbReference type="GO" id="GO:0022625">
    <property type="term" value="C:cytosolic large ribosomal subunit"/>
    <property type="evidence" value="ECO:0007669"/>
    <property type="project" value="TreeGrafter"/>
</dbReference>
<evidence type="ECO:0000256" key="2">
    <source>
        <dbReference type="ARBA" id="ARBA00022730"/>
    </source>
</evidence>
<dbReference type="InterPro" id="IPR016180">
    <property type="entry name" value="Ribosomal_uL16_dom"/>
</dbReference>
<evidence type="ECO:0000256" key="6">
    <source>
        <dbReference type="ARBA" id="ARBA00035164"/>
    </source>
</evidence>
<dbReference type="HAMAP" id="MF_01345_B">
    <property type="entry name" value="Ribosomal_uS17_B"/>
    <property type="match status" value="1"/>
</dbReference>
<dbReference type="NCBIfam" id="TIGR01164">
    <property type="entry name" value="rplP_bact"/>
    <property type="match status" value="1"/>
</dbReference>
<dbReference type="Ensembl" id="ENSHHUT00000025664.1">
    <property type="protein sequence ID" value="ENSHHUP00000024726.1"/>
    <property type="gene ID" value="ENSHHUG00000015532.1"/>
</dbReference>
<feature type="compositionally biased region" description="Basic residues" evidence="11">
    <location>
        <begin position="1"/>
        <end position="17"/>
    </location>
</feature>
<reference evidence="12" key="3">
    <citation type="submission" date="2025-09" db="UniProtKB">
        <authorList>
            <consortium name="Ensembl"/>
        </authorList>
    </citation>
    <scope>IDENTIFICATION</scope>
</reference>
<keyword evidence="4" id="KW-0689">Ribosomal protein</keyword>
<evidence type="ECO:0000256" key="1">
    <source>
        <dbReference type="ARBA" id="ARBA00010254"/>
    </source>
</evidence>
<feature type="region of interest" description="Disordered" evidence="11">
    <location>
        <begin position="1"/>
        <end position="24"/>
    </location>
</feature>
<dbReference type="InterPro" id="IPR019984">
    <property type="entry name" value="Ribosomal_uS17_bact/chlr"/>
</dbReference>
<keyword evidence="2" id="KW-0699">rRNA-binding</keyword>
<dbReference type="InterPro" id="IPR000114">
    <property type="entry name" value="Ribosomal_uL16_bact-type"/>
</dbReference>
<dbReference type="PROSITE" id="PS00056">
    <property type="entry name" value="RIBOSOMAL_S17"/>
    <property type="match status" value="1"/>
</dbReference>
<organism evidence="12 13">
    <name type="scientific">Hucho hucho</name>
    <name type="common">huchen</name>
    <dbReference type="NCBI Taxonomy" id="62062"/>
    <lineage>
        <taxon>Eukaryota</taxon>
        <taxon>Metazoa</taxon>
        <taxon>Chordata</taxon>
        <taxon>Craniata</taxon>
        <taxon>Vertebrata</taxon>
        <taxon>Euteleostomi</taxon>
        <taxon>Actinopterygii</taxon>
        <taxon>Neopterygii</taxon>
        <taxon>Teleostei</taxon>
        <taxon>Protacanthopterygii</taxon>
        <taxon>Salmoniformes</taxon>
        <taxon>Salmonidae</taxon>
        <taxon>Salmoninae</taxon>
        <taxon>Hucho</taxon>
    </lineage>
</organism>
<dbReference type="InterPro" id="IPR020798">
    <property type="entry name" value="Ribosomal_uL16_CS"/>
</dbReference>
<dbReference type="CDD" id="cd01433">
    <property type="entry name" value="Ribosomal_L16_L10e"/>
    <property type="match status" value="1"/>
</dbReference>
<evidence type="ECO:0000256" key="11">
    <source>
        <dbReference type="SAM" id="MobiDB-lite"/>
    </source>
</evidence>
<evidence type="ECO:0000256" key="4">
    <source>
        <dbReference type="ARBA" id="ARBA00022980"/>
    </source>
</evidence>
<dbReference type="PROSITE" id="PS00586">
    <property type="entry name" value="RIBOSOMAL_L16_1"/>
    <property type="match status" value="1"/>
</dbReference>
<dbReference type="STRING" id="62062.ENSHHUP00000024726"/>
<keyword evidence="3" id="KW-0694">RNA-binding</keyword>
<dbReference type="Pfam" id="PF00366">
    <property type="entry name" value="Ribosomal_S17"/>
    <property type="match status" value="1"/>
</dbReference>
<evidence type="ECO:0000256" key="10">
    <source>
        <dbReference type="ARBA" id="ARBA00035471"/>
    </source>
</evidence>
<evidence type="ECO:0000256" key="3">
    <source>
        <dbReference type="ARBA" id="ARBA00022884"/>
    </source>
</evidence>
<dbReference type="GO" id="GO:0019843">
    <property type="term" value="F:rRNA binding"/>
    <property type="evidence" value="ECO:0007669"/>
    <property type="project" value="UniProtKB-KW"/>
</dbReference>
<dbReference type="SUPFAM" id="SSF54686">
    <property type="entry name" value="Ribosomal protein L16p/L10e"/>
    <property type="match status" value="1"/>
</dbReference>
<dbReference type="GO" id="GO:0006412">
    <property type="term" value="P:translation"/>
    <property type="evidence" value="ECO:0007669"/>
    <property type="project" value="InterPro"/>
</dbReference>
<evidence type="ECO:0000256" key="8">
    <source>
        <dbReference type="ARBA" id="ARBA00035302"/>
    </source>
</evidence>
<reference evidence="12" key="2">
    <citation type="submission" date="2025-08" db="UniProtKB">
        <authorList>
            <consortium name="Ensembl"/>
        </authorList>
    </citation>
    <scope>IDENTIFICATION</scope>
</reference>
<sequence>MLQPKRTKFRKTHKGRNRGLANTGNEVSFGTFGLKATSRGQLTARQIEAARRAMTRHVKRQGKIWIRVFPDKPITEKPLEVRMGRVISDKMEKSITVAIERKVKHPIYGKIIKRTTKLHVHDENNECKAGDLVEIRECRPLSKTKSWTLVDAKYAGRSRQLRRSQCNVY</sequence>
<dbReference type="InterPro" id="IPR012340">
    <property type="entry name" value="NA-bd_OB-fold"/>
</dbReference>
<dbReference type="NCBIfam" id="NF004123">
    <property type="entry name" value="PRK05610.1"/>
    <property type="match status" value="1"/>
</dbReference>
<name>A0A4W5LFY1_9TELE</name>
<evidence type="ECO:0000313" key="13">
    <source>
        <dbReference type="Proteomes" id="UP000314982"/>
    </source>
</evidence>
<reference evidence="13" key="1">
    <citation type="submission" date="2018-06" db="EMBL/GenBank/DDBJ databases">
        <title>Genome assembly of Danube salmon.</title>
        <authorList>
            <person name="Macqueen D.J."/>
            <person name="Gundappa M.K."/>
        </authorList>
    </citation>
    <scope>NUCLEOTIDE SEQUENCE [LARGE SCALE GENOMIC DNA]</scope>
</reference>
<dbReference type="Gene3D" id="2.40.50.140">
    <property type="entry name" value="Nucleic acid-binding proteins"/>
    <property type="match status" value="1"/>
</dbReference>
<dbReference type="Proteomes" id="UP000314982">
    <property type="component" value="Unassembled WGS sequence"/>
</dbReference>
<dbReference type="GO" id="GO:0003735">
    <property type="term" value="F:structural constituent of ribosome"/>
    <property type="evidence" value="ECO:0007669"/>
    <property type="project" value="InterPro"/>
</dbReference>
<dbReference type="PANTHER" id="PTHR12220:SF13">
    <property type="entry name" value="LARGE RIBOSOMAL SUBUNIT PROTEIN UL16M"/>
    <property type="match status" value="1"/>
</dbReference>
<evidence type="ECO:0000256" key="5">
    <source>
        <dbReference type="ARBA" id="ARBA00023274"/>
    </source>
</evidence>
<dbReference type="PANTHER" id="PTHR12220">
    <property type="entry name" value="50S/60S RIBOSOMAL PROTEIN L16"/>
    <property type="match status" value="1"/>
</dbReference>
<dbReference type="InterPro" id="IPR000266">
    <property type="entry name" value="Ribosomal_uS17"/>
</dbReference>
<proteinExistence type="inferred from homology"/>